<reference evidence="3" key="1">
    <citation type="journal article" date="2015" name="Genome Announc.">
        <title>Genome sequence of the AIDS-associated pathogen Penicillium marneffei (ATCC18224) and its near taxonomic relative Talaromyces stipitatus (ATCC10500).</title>
        <authorList>
            <person name="Nierman W.C."/>
            <person name="Fedorova-Abrams N.D."/>
            <person name="Andrianopoulos A."/>
        </authorList>
    </citation>
    <scope>NUCLEOTIDE SEQUENCE [LARGE SCALE GENOMIC DNA]</scope>
    <source>
        <strain evidence="3">ATCC 10500 / CBS 375.48 / QM 6759 / NRRL 1006</strain>
    </source>
</reference>
<evidence type="ECO:0000313" key="2">
    <source>
        <dbReference type="EMBL" id="EED12699.1"/>
    </source>
</evidence>
<dbReference type="InParanoid" id="B8MPR2"/>
<feature type="compositionally biased region" description="Polar residues" evidence="1">
    <location>
        <begin position="83"/>
        <end position="104"/>
    </location>
</feature>
<protein>
    <submittedName>
        <fullName evidence="2">Uncharacterized protein</fullName>
    </submittedName>
</protein>
<feature type="compositionally biased region" description="Basic and acidic residues" evidence="1">
    <location>
        <begin position="158"/>
        <end position="168"/>
    </location>
</feature>
<dbReference type="AlphaFoldDB" id="B8MPR2"/>
<dbReference type="GeneID" id="8106812"/>
<feature type="compositionally biased region" description="Low complexity" evidence="1">
    <location>
        <begin position="64"/>
        <end position="81"/>
    </location>
</feature>
<dbReference type="HOGENOM" id="CLU_696724_0_0_1"/>
<feature type="compositionally biased region" description="Low complexity" evidence="1">
    <location>
        <begin position="110"/>
        <end position="121"/>
    </location>
</feature>
<gene>
    <name evidence="2" type="ORF">TSTA_052220</name>
</gene>
<sequence length="396" mass="43149">MGFMHETRTFGYKHRIHTEDFGIDDSGILAGHYSSHTAAFAADSANEHPGATPHTIPNASIDISNFSPSRSPKSSPNTRPNGNLASTSSAANGNSDTESNIQHNSRSKDSTSSVQSSNGSSLTNLTEDDEVVPPNPKRPCHRRQIPSNELFCDQNEGTTRDANRDDNRIGPTPDSAACDGDGVPMSQNSPLTEHPYEEIHITAQTAQQVNSEKSPTPQVDSRELLNDLSVGSLYQVHQVNSSDLLDDISARNTYSAPRVDSRELLDDLDVGLYQVQQASSSDISARNTYSAPRVDSRELLDDLDVGLYQVQQASSSDISARNTYSAPQVDSRELLDDLSVGLYQVQQVDSDELLGDIRRARAIDIDIDDILREADNFTKSYDWLALGADTSGSSFM</sequence>
<dbReference type="VEuPathDB" id="FungiDB:TSTA_052220"/>
<evidence type="ECO:0000313" key="3">
    <source>
        <dbReference type="Proteomes" id="UP000001745"/>
    </source>
</evidence>
<dbReference type="EMBL" id="EQ962659">
    <property type="protein sequence ID" value="EED12699.1"/>
    <property type="molecule type" value="Genomic_DNA"/>
</dbReference>
<evidence type="ECO:0000256" key="1">
    <source>
        <dbReference type="SAM" id="MobiDB-lite"/>
    </source>
</evidence>
<keyword evidence="3" id="KW-1185">Reference proteome</keyword>
<organism evidence="2 3">
    <name type="scientific">Talaromyces stipitatus (strain ATCC 10500 / CBS 375.48 / QM 6759 / NRRL 1006)</name>
    <name type="common">Penicillium stipitatum</name>
    <dbReference type="NCBI Taxonomy" id="441959"/>
    <lineage>
        <taxon>Eukaryota</taxon>
        <taxon>Fungi</taxon>
        <taxon>Dikarya</taxon>
        <taxon>Ascomycota</taxon>
        <taxon>Pezizomycotina</taxon>
        <taxon>Eurotiomycetes</taxon>
        <taxon>Eurotiomycetidae</taxon>
        <taxon>Eurotiales</taxon>
        <taxon>Trichocomaceae</taxon>
        <taxon>Talaromyces</taxon>
        <taxon>Talaromyces sect. Talaromyces</taxon>
    </lineage>
</organism>
<dbReference type="OrthoDB" id="10599454at2759"/>
<dbReference type="Proteomes" id="UP000001745">
    <property type="component" value="Unassembled WGS sequence"/>
</dbReference>
<dbReference type="RefSeq" id="XP_002486810.1">
    <property type="nucleotide sequence ID" value="XM_002486765.1"/>
</dbReference>
<feature type="region of interest" description="Disordered" evidence="1">
    <location>
        <begin position="45"/>
        <end position="191"/>
    </location>
</feature>
<name>B8MPR2_TALSN</name>
<proteinExistence type="predicted"/>
<dbReference type="PhylomeDB" id="B8MPR2"/>
<accession>B8MPR2</accession>